<evidence type="ECO:0000256" key="4">
    <source>
        <dbReference type="ARBA" id="ARBA00023163"/>
    </source>
</evidence>
<dbReference type="RefSeq" id="WP_111258174.1">
    <property type="nucleotide sequence ID" value="NZ_POTW01000116.1"/>
</dbReference>
<dbReference type="GO" id="GO:0003700">
    <property type="term" value="F:DNA-binding transcription factor activity"/>
    <property type="evidence" value="ECO:0007669"/>
    <property type="project" value="TreeGrafter"/>
</dbReference>
<evidence type="ECO:0000256" key="1">
    <source>
        <dbReference type="ARBA" id="ARBA00022491"/>
    </source>
</evidence>
<evidence type="ECO:0000256" key="3">
    <source>
        <dbReference type="ARBA" id="ARBA00023125"/>
    </source>
</evidence>
<keyword evidence="4" id="KW-0804">Transcription</keyword>
<feature type="domain" description="HTH lacI-type" evidence="5">
    <location>
        <begin position="6"/>
        <end position="61"/>
    </location>
</feature>
<keyword evidence="7" id="KW-1185">Reference proteome</keyword>
<dbReference type="GO" id="GO:0000976">
    <property type="term" value="F:transcription cis-regulatory region binding"/>
    <property type="evidence" value="ECO:0007669"/>
    <property type="project" value="TreeGrafter"/>
</dbReference>
<sequence>MAAKRATQADVARMAGVSQATVSLVLNGEPDRVGTDTRQRVLDAISKTGYSANPLAQRLARGRNQIIGVFTYEPVFPQGNGDFYHPFLIGIEREAERWGSDLLLFTSAPVENGRRRLSGKARAHLGVTDGCVLLGRTEDKQELVHLIDDGFPFVFVGRRELPGAADLPYVGADYVQATNDVVGLFVEQGHERIGFVGELSERESIIDRLTGYRTAMRAAGLRPTSFDPAELTPAEIVDVVVENHLTGLVLAEAYRAGSIRAAAAERGLDVPADLSIAVLGQPDVPVAPGADDAGAGTAWTGFRLPREEMGEQALSLLIELIEDPSGTTDRHRLLPCVIEPGATVSAPRQR</sequence>
<gene>
    <name evidence="6" type="ORF">C1I92_29290</name>
</gene>
<evidence type="ECO:0000313" key="7">
    <source>
        <dbReference type="Proteomes" id="UP000248764"/>
    </source>
</evidence>
<dbReference type="CDD" id="cd01392">
    <property type="entry name" value="HTH_LacI"/>
    <property type="match status" value="1"/>
</dbReference>
<evidence type="ECO:0000256" key="2">
    <source>
        <dbReference type="ARBA" id="ARBA00023015"/>
    </source>
</evidence>
<dbReference type="EMBL" id="POTW01000116">
    <property type="protein sequence ID" value="PZF79796.1"/>
    <property type="molecule type" value="Genomic_DNA"/>
</dbReference>
<dbReference type="Gene3D" id="3.40.50.2300">
    <property type="match status" value="2"/>
</dbReference>
<dbReference type="SMART" id="SM00354">
    <property type="entry name" value="HTH_LACI"/>
    <property type="match status" value="1"/>
</dbReference>
<evidence type="ECO:0000259" key="5">
    <source>
        <dbReference type="PROSITE" id="PS50932"/>
    </source>
</evidence>
<proteinExistence type="predicted"/>
<dbReference type="PROSITE" id="PS50932">
    <property type="entry name" value="HTH_LACI_2"/>
    <property type="match status" value="1"/>
</dbReference>
<keyword evidence="2" id="KW-0805">Transcription regulation</keyword>
<dbReference type="SUPFAM" id="SSF53822">
    <property type="entry name" value="Periplasmic binding protein-like I"/>
    <property type="match status" value="1"/>
</dbReference>
<reference evidence="6 7" key="1">
    <citation type="submission" date="2018-01" db="EMBL/GenBank/DDBJ databases">
        <title>Draft genome sequence of Jiangella sp. GTF31.</title>
        <authorList>
            <person name="Sahin N."/>
            <person name="Ay H."/>
            <person name="Saygin H."/>
        </authorList>
    </citation>
    <scope>NUCLEOTIDE SEQUENCE [LARGE SCALE GENOMIC DNA]</scope>
    <source>
        <strain evidence="6 7">GTF31</strain>
    </source>
</reference>
<comment type="caution">
    <text evidence="6">The sequence shown here is derived from an EMBL/GenBank/DDBJ whole genome shotgun (WGS) entry which is preliminary data.</text>
</comment>
<keyword evidence="1" id="KW-0678">Repressor</keyword>
<keyword evidence="3" id="KW-0238">DNA-binding</keyword>
<dbReference type="SUPFAM" id="SSF47413">
    <property type="entry name" value="lambda repressor-like DNA-binding domains"/>
    <property type="match status" value="1"/>
</dbReference>
<dbReference type="InterPro" id="IPR000843">
    <property type="entry name" value="HTH_LacI"/>
</dbReference>
<accession>A0A2W2C227</accession>
<dbReference type="InterPro" id="IPR028082">
    <property type="entry name" value="Peripla_BP_I"/>
</dbReference>
<dbReference type="Proteomes" id="UP000248764">
    <property type="component" value="Unassembled WGS sequence"/>
</dbReference>
<dbReference type="Gene3D" id="1.10.260.40">
    <property type="entry name" value="lambda repressor-like DNA-binding domains"/>
    <property type="match status" value="1"/>
</dbReference>
<dbReference type="PANTHER" id="PTHR30146:SF148">
    <property type="entry name" value="HTH-TYPE TRANSCRIPTIONAL REPRESSOR PURR-RELATED"/>
    <property type="match status" value="1"/>
</dbReference>
<dbReference type="InterPro" id="IPR010982">
    <property type="entry name" value="Lambda_DNA-bd_dom_sf"/>
</dbReference>
<dbReference type="CDD" id="cd06267">
    <property type="entry name" value="PBP1_LacI_sugar_binding-like"/>
    <property type="match status" value="1"/>
</dbReference>
<dbReference type="Pfam" id="PF00356">
    <property type="entry name" value="LacI"/>
    <property type="match status" value="1"/>
</dbReference>
<name>A0A2W2C227_9ACTN</name>
<protein>
    <submittedName>
        <fullName evidence="6">LacI family transcriptional regulator</fullName>
    </submittedName>
</protein>
<dbReference type="InterPro" id="IPR046335">
    <property type="entry name" value="LacI/GalR-like_sensor"/>
</dbReference>
<organism evidence="6 7">
    <name type="scientific">Jiangella anatolica</name>
    <dbReference type="NCBI Taxonomy" id="2670374"/>
    <lineage>
        <taxon>Bacteria</taxon>
        <taxon>Bacillati</taxon>
        <taxon>Actinomycetota</taxon>
        <taxon>Actinomycetes</taxon>
        <taxon>Jiangellales</taxon>
        <taxon>Jiangellaceae</taxon>
        <taxon>Jiangella</taxon>
    </lineage>
</organism>
<dbReference type="PANTHER" id="PTHR30146">
    <property type="entry name" value="LACI-RELATED TRANSCRIPTIONAL REPRESSOR"/>
    <property type="match status" value="1"/>
</dbReference>
<dbReference type="Pfam" id="PF13377">
    <property type="entry name" value="Peripla_BP_3"/>
    <property type="match status" value="1"/>
</dbReference>
<evidence type="ECO:0000313" key="6">
    <source>
        <dbReference type="EMBL" id="PZF79796.1"/>
    </source>
</evidence>
<dbReference type="AlphaFoldDB" id="A0A2W2C227"/>